<gene>
    <name evidence="2" type="ORF">GCM10011387_26600</name>
</gene>
<protein>
    <recommendedName>
        <fullName evidence="1">DUF6933 domain-containing protein</fullName>
    </recommendedName>
</protein>
<organism evidence="2 3">
    <name type="scientific">Pedobacter quisquiliarum</name>
    <dbReference type="NCBI Taxonomy" id="1834438"/>
    <lineage>
        <taxon>Bacteria</taxon>
        <taxon>Pseudomonadati</taxon>
        <taxon>Bacteroidota</taxon>
        <taxon>Sphingobacteriia</taxon>
        <taxon>Sphingobacteriales</taxon>
        <taxon>Sphingobacteriaceae</taxon>
        <taxon>Pedobacter</taxon>
    </lineage>
</organism>
<dbReference type="RefSeq" id="WP_188627412.1">
    <property type="nucleotide sequence ID" value="NZ_BMIL01000009.1"/>
</dbReference>
<feature type="domain" description="DUF6933" evidence="1">
    <location>
        <begin position="5"/>
        <end position="154"/>
    </location>
</feature>
<dbReference type="Proteomes" id="UP000651668">
    <property type="component" value="Unassembled WGS sequence"/>
</dbReference>
<dbReference type="AlphaFoldDB" id="A0A916XGJ3"/>
<dbReference type="InterPro" id="IPR053864">
    <property type="entry name" value="DUF6933"/>
</dbReference>
<reference evidence="2" key="2">
    <citation type="submission" date="2020-09" db="EMBL/GenBank/DDBJ databases">
        <authorList>
            <person name="Sun Q."/>
            <person name="Zhou Y."/>
        </authorList>
    </citation>
    <scope>NUCLEOTIDE SEQUENCE</scope>
    <source>
        <strain evidence="2">CGMCC 1.15343</strain>
    </source>
</reference>
<accession>A0A916XGJ3</accession>
<evidence type="ECO:0000313" key="2">
    <source>
        <dbReference type="EMBL" id="GGC71742.1"/>
    </source>
</evidence>
<name>A0A916XGJ3_9SPHI</name>
<dbReference type="Pfam" id="PF22016">
    <property type="entry name" value="DUF6933"/>
    <property type="match status" value="1"/>
</dbReference>
<comment type="caution">
    <text evidence="2">The sequence shown here is derived from an EMBL/GenBank/DDBJ whole genome shotgun (WGS) entry which is preliminary data.</text>
</comment>
<proteinExistence type="predicted"/>
<sequence>MPTMIYATKKLEKLIPKMITVDAAVETSPLGKWNATVFLVDRKKCWLFTNGLTKYSVILPNVKTADHAQIETLFKNTFVNQLIYDGIIVDFEALTSSMGQLRFMRTDNDRVTTGFQNQRVYELEVWKEEFRTLEHMPMTDLANRMNGIPIHIGKSKRFADFTDAICEMKKALSVAI</sequence>
<dbReference type="EMBL" id="BMIL01000009">
    <property type="protein sequence ID" value="GGC71742.1"/>
    <property type="molecule type" value="Genomic_DNA"/>
</dbReference>
<reference evidence="2" key="1">
    <citation type="journal article" date="2014" name="Int. J. Syst. Evol. Microbiol.">
        <title>Complete genome sequence of Corynebacterium casei LMG S-19264T (=DSM 44701T), isolated from a smear-ripened cheese.</title>
        <authorList>
            <consortium name="US DOE Joint Genome Institute (JGI-PGF)"/>
            <person name="Walter F."/>
            <person name="Albersmeier A."/>
            <person name="Kalinowski J."/>
            <person name="Ruckert C."/>
        </authorList>
    </citation>
    <scope>NUCLEOTIDE SEQUENCE</scope>
    <source>
        <strain evidence="2">CGMCC 1.15343</strain>
    </source>
</reference>
<evidence type="ECO:0000259" key="1">
    <source>
        <dbReference type="Pfam" id="PF22016"/>
    </source>
</evidence>
<evidence type="ECO:0000313" key="3">
    <source>
        <dbReference type="Proteomes" id="UP000651668"/>
    </source>
</evidence>
<keyword evidence="3" id="KW-1185">Reference proteome</keyword>